<evidence type="ECO:0000313" key="6">
    <source>
        <dbReference type="Proteomes" id="UP000535509"/>
    </source>
</evidence>
<sequence>MRINTNLANNYQISNENRSNIKLSLKNEKEMTTKNVSSTTSDEKEESTTQKLQKQITKLKNQLMKIEQQISQMQNSNNPYSKDMLQSLNSQKASLMSRIQITLAQMLEATKAASSS</sequence>
<evidence type="ECO:0000313" key="2">
    <source>
        <dbReference type="EMBL" id="EAI5408066.1"/>
    </source>
</evidence>
<accession>A0A5L8KKA5</accession>
<keyword evidence="6" id="KW-1185">Reference proteome</keyword>
<evidence type="ECO:0000256" key="1">
    <source>
        <dbReference type="SAM" id="MobiDB-lite"/>
    </source>
</evidence>
<reference evidence="5 7" key="1">
    <citation type="submission" date="2018-05" db="EMBL/GenBank/DDBJ databases">
        <authorList>
            <consortium name="PulseNet: The National Subtyping Network for Foodborne Disease Surveillance"/>
            <person name="Tarr C.L."/>
            <person name="Trees E."/>
            <person name="Katz L.S."/>
            <person name="Carleton-Romer H.A."/>
            <person name="Stroika S."/>
            <person name="Kucerova Z."/>
            <person name="Roache K.F."/>
            <person name="Sabol A.L."/>
            <person name="Besser J."/>
            <person name="Gerner-Smidt P."/>
        </authorList>
    </citation>
    <scope>NUCLEOTIDE SEQUENCE</scope>
    <source>
        <strain evidence="4">2014D-0197</strain>
        <strain evidence="2 7">2016D-0221</strain>
        <strain evidence="5">D4313</strain>
        <strain evidence="3 6">PNUSAC001503</strain>
    </source>
</reference>
<dbReference type="EMBL" id="AABQDW010000007">
    <property type="protein sequence ID" value="EAI5408066.1"/>
    <property type="molecule type" value="Genomic_DNA"/>
</dbReference>
<dbReference type="GeneID" id="61064389"/>
<dbReference type="RefSeq" id="WP_002848914.1">
    <property type="nucleotide sequence ID" value="NZ_AABUZP020000044.1"/>
</dbReference>
<proteinExistence type="predicted"/>
<organism evidence="5">
    <name type="scientific">Campylobacter fetus</name>
    <dbReference type="NCBI Taxonomy" id="196"/>
    <lineage>
        <taxon>Bacteria</taxon>
        <taxon>Pseudomonadati</taxon>
        <taxon>Campylobacterota</taxon>
        <taxon>Epsilonproteobacteria</taxon>
        <taxon>Campylobacterales</taxon>
        <taxon>Campylobacteraceae</taxon>
        <taxon>Campylobacter</taxon>
    </lineage>
</organism>
<dbReference type="EMBL" id="AACCXK010000008">
    <property type="protein sequence ID" value="EAK0453170.1"/>
    <property type="molecule type" value="Genomic_DNA"/>
</dbReference>
<evidence type="ECO:0000313" key="5">
    <source>
        <dbReference type="EMBL" id="EAK0469058.1"/>
    </source>
</evidence>
<dbReference type="Proteomes" id="UP000535509">
    <property type="component" value="Unassembled WGS sequence"/>
</dbReference>
<dbReference type="EMBL" id="AABTCC010000004">
    <property type="protein sequence ID" value="EAI8858661.1"/>
    <property type="molecule type" value="Genomic_DNA"/>
</dbReference>
<dbReference type="Proteomes" id="UP000557842">
    <property type="component" value="Unassembled WGS sequence"/>
</dbReference>
<evidence type="ECO:0000313" key="3">
    <source>
        <dbReference type="EMBL" id="EAI8858661.1"/>
    </source>
</evidence>
<dbReference type="EMBL" id="AACCXM010000005">
    <property type="protein sequence ID" value="EAK0469058.1"/>
    <property type="molecule type" value="Genomic_DNA"/>
</dbReference>
<dbReference type="AlphaFoldDB" id="A0A5L8KKA5"/>
<feature type="compositionally biased region" description="Polar residues" evidence="1">
    <location>
        <begin position="1"/>
        <end position="22"/>
    </location>
</feature>
<evidence type="ECO:0000313" key="4">
    <source>
        <dbReference type="EMBL" id="EAK0453170.1"/>
    </source>
</evidence>
<evidence type="ECO:0000313" key="7">
    <source>
        <dbReference type="Proteomes" id="UP000557842"/>
    </source>
</evidence>
<feature type="region of interest" description="Disordered" evidence="1">
    <location>
        <begin position="1"/>
        <end position="52"/>
    </location>
</feature>
<name>A0A5L8KKA5_CAMFE</name>
<dbReference type="OMA" id="NPYSKDM"/>
<gene>
    <name evidence="4" type="ORF">AAH17_05795</name>
    <name evidence="5" type="ORF">AAH24_06775</name>
    <name evidence="2" type="ORF">BVH53_05055</name>
    <name evidence="3" type="ORF">CX802_02185</name>
</gene>
<protein>
    <submittedName>
        <fullName evidence="5">Uncharacterized protein</fullName>
    </submittedName>
</protein>
<comment type="caution">
    <text evidence="5">The sequence shown here is derived from an EMBL/GenBank/DDBJ whole genome shotgun (WGS) entry which is preliminary data.</text>
</comment>